<dbReference type="EMBL" id="PEDL01000013">
    <property type="protein sequence ID" value="PHV70143.1"/>
    <property type="molecule type" value="Genomic_DNA"/>
</dbReference>
<dbReference type="Proteomes" id="UP000224460">
    <property type="component" value="Unassembled WGS sequence"/>
</dbReference>
<name>A0AC61DAT2_9FIRM</name>
<sequence length="721" mass="76526">MKLRQKLAAVLAATMVVTAVPAMAASTNSLTHGIVVDQKGETITGAGLKIEMKDNVDTTGSMFFVNLENAEWAITGTQTTKVGDLSIEYKTNSKKELQVTIKADGNATAKENFTLPLNAKLTGGEATVSIDGNGSVISDMAPVVFAKTSDAKANVTVGEVKNIYKDGVIADIIIEEGLVGSMDPANGDNGSVKVSLDNTDYEFVNLSSSNIELSKGFSNLNASFDKTTGDEVTLTLDGKSTQAPGRITLKNVRIKLKSSKTPVIGDQIAVTVEGEKVTTTTVKVAEVKGFGNTISMKDDKVVEAVAGTQKAITFSIKENVDDSILENREIEVKLDKGYLSKTNAASQSLTVSAELNGTSETINVTPITNKDGYITGFSFKAPASLSSTKVDEITFKDLKVFVPLNEEGDITLTTTGRALAEEASTVALSVKAPVEVESEALTLKVGLKDQKGGKITIKETDKAMLKANQLIVELPAEQGMTFSKTKPVIKVVEGDLQIGDYEVDGNQVIINVKRASKTASTIEISDFVVSTDRTLPQGSYDVAVKGSALVKTADTILDEEVTVGKVNEEENSFKVEDFIVIGTANTEDLGSNGLKKGTAVFKIGEKSYTMNGVKQEMDAAAYISNGRTMIPVRYIANALGINNTDIFFANNTVTIIAGNKTISMEIGSKIVKLNGVAVRTMETAPVITGDRTYVPVSEIGAILGVEATWDGEAKTATFENK</sequence>
<evidence type="ECO:0000313" key="2">
    <source>
        <dbReference type="Proteomes" id="UP000224460"/>
    </source>
</evidence>
<protein>
    <submittedName>
        <fullName evidence="1">Uncharacterized protein</fullName>
    </submittedName>
</protein>
<organism evidence="1 2">
    <name type="scientific">Sporanaerobium hydrogeniformans</name>
    <dbReference type="NCBI Taxonomy" id="3072179"/>
    <lineage>
        <taxon>Bacteria</taxon>
        <taxon>Bacillati</taxon>
        <taxon>Bacillota</taxon>
        <taxon>Clostridia</taxon>
        <taxon>Lachnospirales</taxon>
        <taxon>Lachnospiraceae</taxon>
        <taxon>Sporanaerobium</taxon>
    </lineage>
</organism>
<proteinExistence type="predicted"/>
<gene>
    <name evidence="1" type="ORF">CS063_11745</name>
</gene>
<keyword evidence="2" id="KW-1185">Reference proteome</keyword>
<reference evidence="1" key="1">
    <citation type="submission" date="2017-10" db="EMBL/GenBank/DDBJ databases">
        <title>Genome sequence of cellulolytic Lachnospiraceae bacterium XHS1971 isolated from hotspring sediment.</title>
        <authorList>
            <person name="Vasudevan G."/>
            <person name="Joshi A.J."/>
            <person name="Hivarkar S."/>
            <person name="Lanjekar V.B."/>
            <person name="Dhakephalkar P.K."/>
            <person name="Dagar S."/>
        </authorList>
    </citation>
    <scope>NUCLEOTIDE SEQUENCE</scope>
    <source>
        <strain evidence="1">XHS1971</strain>
    </source>
</reference>
<accession>A0AC61DAT2</accession>
<evidence type="ECO:0000313" key="1">
    <source>
        <dbReference type="EMBL" id="PHV70143.1"/>
    </source>
</evidence>
<comment type="caution">
    <text evidence="1">The sequence shown here is derived from an EMBL/GenBank/DDBJ whole genome shotgun (WGS) entry which is preliminary data.</text>
</comment>